<evidence type="ECO:0000313" key="1">
    <source>
        <dbReference type="EMBL" id="QDF39107.1"/>
    </source>
</evidence>
<dbReference type="RefSeq" id="WP_140480437.1">
    <property type="nucleotide sequence ID" value="NZ_CP041090.2"/>
</dbReference>
<evidence type="ECO:0000313" key="2">
    <source>
        <dbReference type="Proteomes" id="UP000319298"/>
    </source>
</evidence>
<reference evidence="2" key="1">
    <citation type="submission" date="2019-06" db="EMBL/GenBank/DDBJ databases">
        <title>Whole-Genome Sequence of Bradyrhizobium sp. 3 Strain 65S1MB.</title>
        <authorList>
            <person name="Bromfield E.S.P."/>
            <person name="Cloutier S."/>
            <person name="Nguyen H.D.T."/>
        </authorList>
    </citation>
    <scope>NUCLEOTIDE SEQUENCE [LARGE SCALE GENOMIC DNA]</scope>
    <source>
        <strain evidence="2">65S1MB</strain>
    </source>
</reference>
<protein>
    <submittedName>
        <fullName evidence="1">Uncharacterized protein</fullName>
    </submittedName>
</protein>
<organism evidence="1 2">
    <name type="scientific">Bradyrhizobium symbiodeficiens</name>
    <dbReference type="NCBI Taxonomy" id="1404367"/>
    <lineage>
        <taxon>Bacteria</taxon>
        <taxon>Pseudomonadati</taxon>
        <taxon>Pseudomonadota</taxon>
        <taxon>Alphaproteobacteria</taxon>
        <taxon>Hyphomicrobiales</taxon>
        <taxon>Nitrobacteraceae</taxon>
        <taxon>Bradyrhizobium</taxon>
    </lineage>
</organism>
<reference evidence="1 2" key="2">
    <citation type="journal article" date="2020" name="Int. J. Syst. Evol. Microbiol.">
        <title>Description and complete genome sequences of Bradyrhizobium symbiodeficiens sp. nov., a non-symbiotic bacterium associated with legumes native to Canada.</title>
        <authorList>
            <person name="Bromfield E.S.P."/>
            <person name="Cloutier S."/>
            <person name="Nguyen H.D.T."/>
        </authorList>
    </citation>
    <scope>NUCLEOTIDE SEQUENCE [LARGE SCALE GENOMIC DNA]</scope>
    <source>
        <strain evidence="1 2">65S1MB</strain>
    </source>
</reference>
<dbReference type="SUPFAM" id="SSF143422">
    <property type="entry name" value="Transposase IS200-like"/>
    <property type="match status" value="1"/>
</dbReference>
<proteinExistence type="predicted"/>
<dbReference type="Proteomes" id="UP000319298">
    <property type="component" value="Chromosome"/>
</dbReference>
<gene>
    <name evidence="1" type="ORF">FJN17_16975</name>
</gene>
<keyword evidence="2" id="KW-1185">Reference proteome</keyword>
<sequence length="94" mass="11165">MTAYRRNIVPSGSLLFTVNLAERRLSLLTDHVEMLRTACRDTRQRHPFTIIFMRCCLDTARRRRRFRDALAIDPIGNFARRRDRRAELKGDGFR</sequence>
<dbReference type="EMBL" id="CP041090">
    <property type="protein sequence ID" value="QDF39107.1"/>
    <property type="molecule type" value="Genomic_DNA"/>
</dbReference>
<name>A0ABX5W748_9BRAD</name>
<dbReference type="InterPro" id="IPR036515">
    <property type="entry name" value="Transposase_17_sf"/>
</dbReference>
<accession>A0ABX5W748</accession>